<dbReference type="InterPro" id="IPR049676">
    <property type="entry name" value="QatC"/>
</dbReference>
<dbReference type="Proteomes" id="UP000190210">
    <property type="component" value="Unassembled WGS sequence"/>
</dbReference>
<dbReference type="Gene3D" id="3.40.50.620">
    <property type="entry name" value="HUPs"/>
    <property type="match status" value="1"/>
</dbReference>
<dbReference type="AlphaFoldDB" id="A0AB73N7D8"/>
<protein>
    <recommendedName>
        <fullName evidence="3">7-cyano-7-deazaguanine synthase</fullName>
    </recommendedName>
</protein>
<proteinExistence type="predicted"/>
<dbReference type="InterPro" id="IPR014729">
    <property type="entry name" value="Rossmann-like_a/b/a_fold"/>
</dbReference>
<dbReference type="SUPFAM" id="SSF52402">
    <property type="entry name" value="Adenine nucleotide alpha hydrolases-like"/>
    <property type="match status" value="1"/>
</dbReference>
<gene>
    <name evidence="1" type="ORF">Xclt_07095</name>
</gene>
<reference evidence="1 2" key="1">
    <citation type="submission" date="2015-12" db="EMBL/GenBank/DDBJ databases">
        <authorList>
            <person name="Bansal K."/>
            <person name="Midha S."/>
            <person name="Patil P.B."/>
        </authorList>
    </citation>
    <scope>NUCLEOTIDE SEQUENCE [LARGE SCALE GENOMIC DNA]</scope>
    <source>
        <strain evidence="1 2">LMG9045</strain>
    </source>
</reference>
<evidence type="ECO:0008006" key="3">
    <source>
        <dbReference type="Google" id="ProtNLM"/>
    </source>
</evidence>
<sequence length="459" mass="50385">MSRHTLVMRIGADDIADPGQRLMGGFLTELPRYESFASIDHQIGDTITQLQAIGLRPSERALDLAVLAAAITAADTRISRDLDAQDGWTRQLELCVPVSDSRVWTNAGLLIERTLNFLTGDMWLITFRERAASVQSLIPASTGTLTEKPQSVCLFSGGLDSFIGAVDLLSEGKRILLVSHYWDRVTSKYQKLCLDALEEHFGEGTFESVRAYVGFPKGAVADSHDEDTLRGRSFLFFSLAALAADAIGEGTVIHVPENGLISLNVPLDPLRLGALSTRTTHPYYMARFNEILQSVGLTSRLENRYRHRTKGQMVAECADGAFLRATAANTMSCSAPAKMRFDQDEQRRQPKNCGHCVPCLIRRAALLHGFGADDTEYQLEELGARTLDSTRAAGEHVRSFQFAIAQLVARPQRARFDIHKPGPLTDHPGDWVAYEQVYRDGIGEVAALLNGVVSRPGGG</sequence>
<name>A0AB73N7D8_9XANT</name>
<accession>A0AB73N7D8</accession>
<comment type="caution">
    <text evidence="1">The sequence shown here is derived from an EMBL/GenBank/DDBJ whole genome shotgun (WGS) entry which is preliminary data.</text>
</comment>
<organism evidence="1 2">
    <name type="scientific">Xanthomonas axonopodis pv. clitoriae</name>
    <dbReference type="NCBI Taxonomy" id="487828"/>
    <lineage>
        <taxon>Bacteria</taxon>
        <taxon>Pseudomonadati</taxon>
        <taxon>Pseudomonadota</taxon>
        <taxon>Gammaproteobacteria</taxon>
        <taxon>Lysobacterales</taxon>
        <taxon>Lysobacteraceae</taxon>
        <taxon>Xanthomonas</taxon>
    </lineage>
</organism>
<evidence type="ECO:0000313" key="1">
    <source>
        <dbReference type="EMBL" id="OOW85520.1"/>
    </source>
</evidence>
<dbReference type="EMBL" id="LOKA01000004">
    <property type="protein sequence ID" value="OOW85520.1"/>
    <property type="molecule type" value="Genomic_DNA"/>
</dbReference>
<evidence type="ECO:0000313" key="2">
    <source>
        <dbReference type="Proteomes" id="UP000190210"/>
    </source>
</evidence>
<dbReference type="NCBIfam" id="NF041925">
    <property type="entry name" value="QatC"/>
    <property type="match status" value="1"/>
</dbReference>